<accession>A0A4R1KBV3</accession>
<evidence type="ECO:0000313" key="7">
    <source>
        <dbReference type="EMBL" id="TCK61597.1"/>
    </source>
</evidence>
<dbReference type="SUPFAM" id="SSF46911">
    <property type="entry name" value="Ribosomal protein S18"/>
    <property type="match status" value="1"/>
</dbReference>
<dbReference type="PANTHER" id="PTHR13479:SF40">
    <property type="entry name" value="SMALL RIBOSOMAL SUBUNIT PROTEIN BS18M"/>
    <property type="match status" value="1"/>
</dbReference>
<organism evidence="7 8">
    <name type="scientific">Seleniivibrio woodruffii</name>
    <dbReference type="NCBI Taxonomy" id="1078050"/>
    <lineage>
        <taxon>Bacteria</taxon>
        <taxon>Pseudomonadati</taxon>
        <taxon>Deferribacterota</taxon>
        <taxon>Deferribacteres</taxon>
        <taxon>Deferribacterales</taxon>
        <taxon>Geovibrionaceae</taxon>
        <taxon>Seleniivibrio</taxon>
    </lineage>
</organism>
<dbReference type="GO" id="GO:0006412">
    <property type="term" value="P:translation"/>
    <property type="evidence" value="ECO:0007669"/>
    <property type="project" value="UniProtKB-UniRule"/>
</dbReference>
<comment type="subunit">
    <text evidence="5">Part of the 30S ribosomal subunit. Forms a tight heterodimer with protein bS6.</text>
</comment>
<evidence type="ECO:0000256" key="6">
    <source>
        <dbReference type="RuleBase" id="RU003910"/>
    </source>
</evidence>
<gene>
    <name evidence="5" type="primary">rpsR</name>
    <name evidence="7" type="ORF">C8D98_0098</name>
</gene>
<dbReference type="HAMAP" id="MF_00270">
    <property type="entry name" value="Ribosomal_bS18"/>
    <property type="match status" value="1"/>
</dbReference>
<evidence type="ECO:0000313" key="8">
    <source>
        <dbReference type="Proteomes" id="UP000294614"/>
    </source>
</evidence>
<dbReference type="RefSeq" id="WP_132871014.1">
    <property type="nucleotide sequence ID" value="NZ_JAJUHT010000003.1"/>
</dbReference>
<dbReference type="NCBIfam" id="TIGR00165">
    <property type="entry name" value="S18"/>
    <property type="match status" value="1"/>
</dbReference>
<dbReference type="Gene3D" id="4.10.640.10">
    <property type="entry name" value="Ribosomal protein S18"/>
    <property type="match status" value="1"/>
</dbReference>
<comment type="caution">
    <text evidence="7">The sequence shown here is derived from an EMBL/GenBank/DDBJ whole genome shotgun (WGS) entry which is preliminary data.</text>
</comment>
<evidence type="ECO:0000256" key="4">
    <source>
        <dbReference type="ARBA" id="ARBA00035141"/>
    </source>
</evidence>
<dbReference type="PROSITE" id="PS00057">
    <property type="entry name" value="RIBOSOMAL_S18"/>
    <property type="match status" value="1"/>
</dbReference>
<keyword evidence="8" id="KW-1185">Reference proteome</keyword>
<keyword evidence="5" id="KW-0699">rRNA-binding</keyword>
<comment type="function">
    <text evidence="5">Binds as a heterodimer with protein bS6 to the central domain of the 16S rRNA, where it helps stabilize the platform of the 30S subunit.</text>
</comment>
<evidence type="ECO:0000256" key="5">
    <source>
        <dbReference type="HAMAP-Rule" id="MF_00270"/>
    </source>
</evidence>
<dbReference type="AlphaFoldDB" id="A0A4R1KBV3"/>
<evidence type="ECO:0000256" key="2">
    <source>
        <dbReference type="ARBA" id="ARBA00022980"/>
    </source>
</evidence>
<dbReference type="GO" id="GO:0003735">
    <property type="term" value="F:structural constituent of ribosome"/>
    <property type="evidence" value="ECO:0007669"/>
    <property type="project" value="InterPro"/>
</dbReference>
<comment type="similarity">
    <text evidence="1 5 6">Belongs to the bacterial ribosomal protein bS18 family.</text>
</comment>
<reference evidence="7 8" key="1">
    <citation type="submission" date="2019-03" db="EMBL/GenBank/DDBJ databases">
        <title>Genomic Encyclopedia of Type Strains, Phase IV (KMG-IV): sequencing the most valuable type-strain genomes for metagenomic binning, comparative biology and taxonomic classification.</title>
        <authorList>
            <person name="Goeker M."/>
        </authorList>
    </citation>
    <scope>NUCLEOTIDE SEQUENCE [LARGE SCALE GENOMIC DNA]</scope>
    <source>
        <strain evidence="7 8">DSM 24984</strain>
    </source>
</reference>
<dbReference type="OrthoDB" id="9812008at2"/>
<keyword evidence="5" id="KW-0694">RNA-binding</keyword>
<dbReference type="GO" id="GO:0022627">
    <property type="term" value="C:cytosolic small ribosomal subunit"/>
    <property type="evidence" value="ECO:0007669"/>
    <property type="project" value="TreeGrafter"/>
</dbReference>
<dbReference type="InterPro" id="IPR018275">
    <property type="entry name" value="Ribosomal_bS18_CS"/>
</dbReference>
<dbReference type="PRINTS" id="PR00974">
    <property type="entry name" value="RIBOSOMALS18"/>
</dbReference>
<dbReference type="EMBL" id="SMGG01000003">
    <property type="protein sequence ID" value="TCK61597.1"/>
    <property type="molecule type" value="Genomic_DNA"/>
</dbReference>
<dbReference type="Pfam" id="PF01084">
    <property type="entry name" value="Ribosomal_S18"/>
    <property type="match status" value="1"/>
</dbReference>
<keyword evidence="3 5" id="KW-0687">Ribonucleoprotein</keyword>
<proteinExistence type="inferred from homology"/>
<dbReference type="InterPro" id="IPR001648">
    <property type="entry name" value="Ribosomal_bS18"/>
</dbReference>
<dbReference type="PANTHER" id="PTHR13479">
    <property type="entry name" value="30S RIBOSOMAL PROTEIN S18"/>
    <property type="match status" value="1"/>
</dbReference>
<name>A0A4R1KBV3_9BACT</name>
<dbReference type="InterPro" id="IPR036870">
    <property type="entry name" value="Ribosomal_bS18_sf"/>
</dbReference>
<evidence type="ECO:0000256" key="1">
    <source>
        <dbReference type="ARBA" id="ARBA00005589"/>
    </source>
</evidence>
<evidence type="ECO:0000256" key="3">
    <source>
        <dbReference type="ARBA" id="ARBA00023274"/>
    </source>
</evidence>
<keyword evidence="2 5" id="KW-0689">Ribosomal protein</keyword>
<sequence>MAVVRRKFQRRKVCKFCTEAIDIDYKDVKLLRQYVTERGKIMPRRLTGTCAKHQRALSIAVKTARVIALLPFSLNR</sequence>
<dbReference type="Proteomes" id="UP000294614">
    <property type="component" value="Unassembled WGS sequence"/>
</dbReference>
<dbReference type="GO" id="GO:0070181">
    <property type="term" value="F:small ribosomal subunit rRNA binding"/>
    <property type="evidence" value="ECO:0007669"/>
    <property type="project" value="TreeGrafter"/>
</dbReference>
<protein>
    <recommendedName>
        <fullName evidence="4 5">Small ribosomal subunit protein bS18</fullName>
    </recommendedName>
</protein>